<protein>
    <submittedName>
        <fullName evidence="2">Uncharacterized protein</fullName>
    </submittedName>
</protein>
<keyword evidence="1" id="KW-0812">Transmembrane</keyword>
<feature type="transmembrane region" description="Helical" evidence="1">
    <location>
        <begin position="91"/>
        <end position="110"/>
    </location>
</feature>
<keyword evidence="1" id="KW-1133">Transmembrane helix</keyword>
<dbReference type="Proteomes" id="UP001180825">
    <property type="component" value="Unassembled WGS sequence"/>
</dbReference>
<keyword evidence="3" id="KW-1185">Reference proteome</keyword>
<evidence type="ECO:0000313" key="2">
    <source>
        <dbReference type="EMBL" id="MDR7336156.1"/>
    </source>
</evidence>
<accession>A0ABU2AG01</accession>
<feature type="transmembrane region" description="Helical" evidence="1">
    <location>
        <begin position="67"/>
        <end position="85"/>
    </location>
</feature>
<name>A0ABU2AG01_9BURK</name>
<dbReference type="EMBL" id="JAVDXV010000014">
    <property type="protein sequence ID" value="MDR7336156.1"/>
    <property type="molecule type" value="Genomic_DNA"/>
</dbReference>
<organism evidence="2 3">
    <name type="scientific">Roseateles asaccharophilus</name>
    <dbReference type="NCBI Taxonomy" id="582607"/>
    <lineage>
        <taxon>Bacteria</taxon>
        <taxon>Pseudomonadati</taxon>
        <taxon>Pseudomonadota</taxon>
        <taxon>Betaproteobacteria</taxon>
        <taxon>Burkholderiales</taxon>
        <taxon>Sphaerotilaceae</taxon>
        <taxon>Roseateles</taxon>
    </lineage>
</organism>
<feature type="transmembrane region" description="Helical" evidence="1">
    <location>
        <begin position="131"/>
        <end position="160"/>
    </location>
</feature>
<evidence type="ECO:0000313" key="3">
    <source>
        <dbReference type="Proteomes" id="UP001180825"/>
    </source>
</evidence>
<reference evidence="2 3" key="1">
    <citation type="submission" date="2023-07" db="EMBL/GenBank/DDBJ databases">
        <title>Sorghum-associated microbial communities from plants grown in Nebraska, USA.</title>
        <authorList>
            <person name="Schachtman D."/>
        </authorList>
    </citation>
    <scope>NUCLEOTIDE SEQUENCE [LARGE SCALE GENOMIC DNA]</scope>
    <source>
        <strain evidence="2 3">BE316</strain>
    </source>
</reference>
<proteinExistence type="predicted"/>
<sequence>MNAKNPYAPPEAAVADVVGREPSPQLWNPNAAASWSLLFSPIFGSILHMKNWQAIGDAQKAATSKNWAIGSAAFFVLLIVLSVVVPESKGLDALSRGSGIGLLVAWYYAIGKSQQSLVLARYGKDYPRKGWAKPIGIAILGCIAFIVVAGLLGLLIGMVAGTA</sequence>
<dbReference type="RefSeq" id="WP_310333152.1">
    <property type="nucleotide sequence ID" value="NZ_JAVDXV010000014.1"/>
</dbReference>
<keyword evidence="1" id="KW-0472">Membrane</keyword>
<evidence type="ECO:0000256" key="1">
    <source>
        <dbReference type="SAM" id="Phobius"/>
    </source>
</evidence>
<comment type="caution">
    <text evidence="2">The sequence shown here is derived from an EMBL/GenBank/DDBJ whole genome shotgun (WGS) entry which is preliminary data.</text>
</comment>
<gene>
    <name evidence="2" type="ORF">J2X21_005329</name>
</gene>